<gene>
    <name evidence="2" type="ORF">M404DRAFT_533646</name>
</gene>
<evidence type="ECO:0000313" key="3">
    <source>
        <dbReference type="Proteomes" id="UP000054217"/>
    </source>
</evidence>
<evidence type="ECO:0000256" key="1">
    <source>
        <dbReference type="SAM" id="MobiDB-lite"/>
    </source>
</evidence>
<dbReference type="AlphaFoldDB" id="A0A0C3K686"/>
<evidence type="ECO:0000313" key="2">
    <source>
        <dbReference type="EMBL" id="KIO05112.1"/>
    </source>
</evidence>
<feature type="compositionally biased region" description="Basic residues" evidence="1">
    <location>
        <begin position="1"/>
        <end position="10"/>
    </location>
</feature>
<dbReference type="EMBL" id="KN831968">
    <property type="protein sequence ID" value="KIO05112.1"/>
    <property type="molecule type" value="Genomic_DNA"/>
</dbReference>
<dbReference type="OrthoDB" id="10504049at2759"/>
<dbReference type="InParanoid" id="A0A0C3K686"/>
<reference evidence="3" key="2">
    <citation type="submission" date="2015-01" db="EMBL/GenBank/DDBJ databases">
        <title>Evolutionary Origins and Diversification of the Mycorrhizal Mutualists.</title>
        <authorList>
            <consortium name="DOE Joint Genome Institute"/>
            <consortium name="Mycorrhizal Genomics Consortium"/>
            <person name="Kohler A."/>
            <person name="Kuo A."/>
            <person name="Nagy L.G."/>
            <person name="Floudas D."/>
            <person name="Copeland A."/>
            <person name="Barry K.W."/>
            <person name="Cichocki N."/>
            <person name="Veneault-Fourrey C."/>
            <person name="LaButti K."/>
            <person name="Lindquist E.A."/>
            <person name="Lipzen A."/>
            <person name="Lundell T."/>
            <person name="Morin E."/>
            <person name="Murat C."/>
            <person name="Riley R."/>
            <person name="Ohm R."/>
            <person name="Sun H."/>
            <person name="Tunlid A."/>
            <person name="Henrissat B."/>
            <person name="Grigoriev I.V."/>
            <person name="Hibbett D.S."/>
            <person name="Martin F."/>
        </authorList>
    </citation>
    <scope>NUCLEOTIDE SEQUENCE [LARGE SCALE GENOMIC DNA]</scope>
    <source>
        <strain evidence="3">Marx 270</strain>
    </source>
</reference>
<protein>
    <submittedName>
        <fullName evidence="2">Uncharacterized protein</fullName>
    </submittedName>
</protein>
<proteinExistence type="predicted"/>
<keyword evidence="3" id="KW-1185">Reference proteome</keyword>
<dbReference type="HOGENOM" id="CLU_1670096_0_0_1"/>
<dbReference type="Proteomes" id="UP000054217">
    <property type="component" value="Unassembled WGS sequence"/>
</dbReference>
<organism evidence="2 3">
    <name type="scientific">Pisolithus tinctorius Marx 270</name>
    <dbReference type="NCBI Taxonomy" id="870435"/>
    <lineage>
        <taxon>Eukaryota</taxon>
        <taxon>Fungi</taxon>
        <taxon>Dikarya</taxon>
        <taxon>Basidiomycota</taxon>
        <taxon>Agaricomycotina</taxon>
        <taxon>Agaricomycetes</taxon>
        <taxon>Agaricomycetidae</taxon>
        <taxon>Boletales</taxon>
        <taxon>Sclerodermatineae</taxon>
        <taxon>Pisolithaceae</taxon>
        <taxon>Pisolithus</taxon>
    </lineage>
</organism>
<feature type="region of interest" description="Disordered" evidence="1">
    <location>
        <begin position="1"/>
        <end position="21"/>
    </location>
</feature>
<accession>A0A0C3K686</accession>
<reference evidence="2 3" key="1">
    <citation type="submission" date="2014-04" db="EMBL/GenBank/DDBJ databases">
        <authorList>
            <consortium name="DOE Joint Genome Institute"/>
            <person name="Kuo A."/>
            <person name="Kohler A."/>
            <person name="Costa M.D."/>
            <person name="Nagy L.G."/>
            <person name="Floudas D."/>
            <person name="Copeland A."/>
            <person name="Barry K.W."/>
            <person name="Cichocki N."/>
            <person name="Veneault-Fourrey C."/>
            <person name="LaButti K."/>
            <person name="Lindquist E.A."/>
            <person name="Lipzen A."/>
            <person name="Lundell T."/>
            <person name="Morin E."/>
            <person name="Murat C."/>
            <person name="Sun H."/>
            <person name="Tunlid A."/>
            <person name="Henrissat B."/>
            <person name="Grigoriev I.V."/>
            <person name="Hibbett D.S."/>
            <person name="Martin F."/>
            <person name="Nordberg H.P."/>
            <person name="Cantor M.N."/>
            <person name="Hua S.X."/>
        </authorList>
    </citation>
    <scope>NUCLEOTIDE SEQUENCE [LARGE SCALE GENOMIC DNA]</scope>
    <source>
        <strain evidence="2 3">Marx 270</strain>
    </source>
</reference>
<sequence length="158" mass="17629">MFHGKIKTKPMIKSGEAPHQSGSSLVAGDFIQQLLMFHGKIKTKPMIKSGEAPRQPGSSLVAGDIIQLFLRCRSISCLPQGRNPLDGLNWRNLAAPRTMPPMDLVECLEFVASPLKAKHWKCKNEHISSIALMARRHRCIILVSTRRSLVTLLHPTCR</sequence>
<name>A0A0C3K686_PISTI</name>